<proteinExistence type="inferred from homology"/>
<dbReference type="InterPro" id="IPR050563">
    <property type="entry name" value="4-hydroxybenzoyl-CoA_TE"/>
</dbReference>
<accession>A0A1G7WBM3</accession>
<organism evidence="3 4">
    <name type="scientific">Roseospirillum parvum</name>
    <dbReference type="NCBI Taxonomy" id="83401"/>
    <lineage>
        <taxon>Bacteria</taxon>
        <taxon>Pseudomonadati</taxon>
        <taxon>Pseudomonadota</taxon>
        <taxon>Alphaproteobacteria</taxon>
        <taxon>Rhodospirillales</taxon>
        <taxon>Rhodospirillaceae</taxon>
        <taxon>Roseospirillum</taxon>
    </lineage>
</organism>
<dbReference type="PANTHER" id="PTHR31793">
    <property type="entry name" value="4-HYDROXYBENZOYL-COA THIOESTERASE FAMILY MEMBER"/>
    <property type="match status" value="1"/>
</dbReference>
<dbReference type="RefSeq" id="WP_092615653.1">
    <property type="nucleotide sequence ID" value="NZ_FNCV01000002.1"/>
</dbReference>
<keyword evidence="2 3" id="KW-0378">Hydrolase</keyword>
<dbReference type="GO" id="GO:0047617">
    <property type="term" value="F:fatty acyl-CoA hydrolase activity"/>
    <property type="evidence" value="ECO:0007669"/>
    <property type="project" value="TreeGrafter"/>
</dbReference>
<dbReference type="InterPro" id="IPR029069">
    <property type="entry name" value="HotDog_dom_sf"/>
</dbReference>
<keyword evidence="4" id="KW-1185">Reference proteome</keyword>
<dbReference type="Gene3D" id="3.10.129.10">
    <property type="entry name" value="Hotdog Thioesterase"/>
    <property type="match status" value="1"/>
</dbReference>
<dbReference type="AlphaFoldDB" id="A0A1G7WBM3"/>
<protein>
    <submittedName>
        <fullName evidence="3">Acyl-CoA thioester hydrolase</fullName>
    </submittedName>
</protein>
<evidence type="ECO:0000256" key="1">
    <source>
        <dbReference type="ARBA" id="ARBA00005953"/>
    </source>
</evidence>
<evidence type="ECO:0000313" key="3">
    <source>
        <dbReference type="EMBL" id="SDG69386.1"/>
    </source>
</evidence>
<dbReference type="STRING" id="83401.SAMN05421742_102141"/>
<dbReference type="OrthoDB" id="9799036at2"/>
<dbReference type="Proteomes" id="UP000217076">
    <property type="component" value="Unassembled WGS sequence"/>
</dbReference>
<evidence type="ECO:0000313" key="4">
    <source>
        <dbReference type="Proteomes" id="UP000217076"/>
    </source>
</evidence>
<gene>
    <name evidence="3" type="ORF">SAMN05421742_102141</name>
</gene>
<evidence type="ECO:0000256" key="2">
    <source>
        <dbReference type="ARBA" id="ARBA00022801"/>
    </source>
</evidence>
<dbReference type="CDD" id="cd00586">
    <property type="entry name" value="4HBT"/>
    <property type="match status" value="1"/>
</dbReference>
<name>A0A1G7WBM3_9PROT</name>
<dbReference type="Pfam" id="PF13279">
    <property type="entry name" value="4HBT_2"/>
    <property type="match status" value="1"/>
</dbReference>
<dbReference type="PANTHER" id="PTHR31793:SF27">
    <property type="entry name" value="NOVEL THIOESTERASE SUPERFAMILY DOMAIN AND SAPOSIN A-TYPE DOMAIN CONTAINING PROTEIN (0610012H03RIK)"/>
    <property type="match status" value="1"/>
</dbReference>
<reference evidence="4" key="1">
    <citation type="submission" date="2016-10" db="EMBL/GenBank/DDBJ databases">
        <authorList>
            <person name="Varghese N."/>
            <person name="Submissions S."/>
        </authorList>
    </citation>
    <scope>NUCLEOTIDE SEQUENCE [LARGE SCALE GENOMIC DNA]</scope>
    <source>
        <strain evidence="4">930I</strain>
    </source>
</reference>
<comment type="similarity">
    <text evidence="1">Belongs to the 4-hydroxybenzoyl-CoA thioesterase family.</text>
</comment>
<sequence length="154" mass="16992">MLPKTAGLDDFAYRTPIQLRWGDFDLFDHVNNVAYYSYFEHITLTFYREHLGLDVVQGPLLCLVVENGCRFLAPIDSGEYKDAGRMITGGLRVVRLGTSSVTYNLGLFAQDAGQPAALAYWIHVFVGRGSGRPEPISEPARGRLADLVAGPIES</sequence>
<dbReference type="SUPFAM" id="SSF54637">
    <property type="entry name" value="Thioesterase/thiol ester dehydrase-isomerase"/>
    <property type="match status" value="1"/>
</dbReference>
<dbReference type="EMBL" id="FNCV01000002">
    <property type="protein sequence ID" value="SDG69386.1"/>
    <property type="molecule type" value="Genomic_DNA"/>
</dbReference>